<accession>A0A2R5G355</accession>
<gene>
    <name evidence="1" type="ORF">NIES4072_65950</name>
</gene>
<dbReference type="AlphaFoldDB" id="A0A2R5G355"/>
<dbReference type="RefSeq" id="WP_219930126.1">
    <property type="nucleotide sequence ID" value="NZ_BDUD01000002.1"/>
</dbReference>
<proteinExistence type="predicted"/>
<protein>
    <submittedName>
        <fullName evidence="1">Uncharacterized protein</fullName>
    </submittedName>
</protein>
<keyword evidence="2" id="KW-1185">Reference proteome</keyword>
<comment type="caution">
    <text evidence="1">The sequence shown here is derived from an EMBL/GenBank/DDBJ whole genome shotgun (WGS) entry which is preliminary data.</text>
</comment>
<dbReference type="EMBL" id="BDUD01000002">
    <property type="protein sequence ID" value="GBG22883.1"/>
    <property type="molecule type" value="Genomic_DNA"/>
</dbReference>
<dbReference type="Proteomes" id="UP000245124">
    <property type="component" value="Unassembled WGS sequence"/>
</dbReference>
<sequence>MEPNLVTDPKILNVLNELIQREPIFHRPELGTRRTDFERMTEATF</sequence>
<reference evidence="1 2" key="1">
    <citation type="submission" date="2017-06" db="EMBL/GenBank/DDBJ databases">
        <title>Genome sequencing of cyanobaciteial culture collection at National Institute for Environmental Studies (NIES).</title>
        <authorList>
            <person name="Hirose Y."/>
            <person name="Shimura Y."/>
            <person name="Fujisawa T."/>
            <person name="Nakamura Y."/>
            <person name="Kawachi M."/>
        </authorList>
    </citation>
    <scope>NUCLEOTIDE SEQUENCE [LARGE SCALE GENOMIC DNA]</scope>
    <source>
        <strain evidence="1 2">NIES-4072</strain>
    </source>
</reference>
<evidence type="ECO:0000313" key="2">
    <source>
        <dbReference type="Proteomes" id="UP000245124"/>
    </source>
</evidence>
<name>A0A2R5G355_NOSCO</name>
<organism evidence="1 2">
    <name type="scientific">Nostoc commune NIES-4072</name>
    <dbReference type="NCBI Taxonomy" id="2005467"/>
    <lineage>
        <taxon>Bacteria</taxon>
        <taxon>Bacillati</taxon>
        <taxon>Cyanobacteriota</taxon>
        <taxon>Cyanophyceae</taxon>
        <taxon>Nostocales</taxon>
        <taxon>Nostocaceae</taxon>
        <taxon>Nostoc</taxon>
    </lineage>
</organism>
<evidence type="ECO:0000313" key="1">
    <source>
        <dbReference type="EMBL" id="GBG22883.1"/>
    </source>
</evidence>